<reference evidence="12" key="1">
    <citation type="journal article" date="2008" name="Nature">
        <title>The amphioxus genome and the evolution of the chordate karyotype.</title>
        <authorList>
            <consortium name="US DOE Joint Genome Institute (JGI-PGF)"/>
            <person name="Putnam N.H."/>
            <person name="Butts T."/>
            <person name="Ferrier D.E.K."/>
            <person name="Furlong R.F."/>
            <person name="Hellsten U."/>
            <person name="Kawashima T."/>
            <person name="Robinson-Rechavi M."/>
            <person name="Shoguchi E."/>
            <person name="Terry A."/>
            <person name="Yu J.-K."/>
            <person name="Benito-Gutierrez E.L."/>
            <person name="Dubchak I."/>
            <person name="Garcia-Fernandez J."/>
            <person name="Gibson-Brown J.J."/>
            <person name="Grigoriev I.V."/>
            <person name="Horton A.C."/>
            <person name="de Jong P.J."/>
            <person name="Jurka J."/>
            <person name="Kapitonov V.V."/>
            <person name="Kohara Y."/>
            <person name="Kuroki Y."/>
            <person name="Lindquist E."/>
            <person name="Lucas S."/>
            <person name="Osoegawa K."/>
            <person name="Pennacchio L.A."/>
            <person name="Salamov A.A."/>
            <person name="Satou Y."/>
            <person name="Sauka-Spengler T."/>
            <person name="Schmutz J."/>
            <person name="Shin-I T."/>
            <person name="Toyoda A."/>
            <person name="Bronner-Fraser M."/>
            <person name="Fujiyama A."/>
            <person name="Holland L.Z."/>
            <person name="Holland P.W.H."/>
            <person name="Satoh N."/>
            <person name="Rokhsar D.S."/>
        </authorList>
    </citation>
    <scope>NUCLEOTIDE SEQUENCE [LARGE SCALE GENOMIC DNA]</scope>
    <source>
        <strain evidence="12">S238N-H82</strain>
        <tissue evidence="12">Testes</tissue>
    </source>
</reference>
<evidence type="ECO:0000313" key="12">
    <source>
        <dbReference type="EMBL" id="EEN51359.1"/>
    </source>
</evidence>
<dbReference type="PROSITE" id="PS01209">
    <property type="entry name" value="LDLRA_1"/>
    <property type="match status" value="1"/>
</dbReference>
<gene>
    <name evidence="12" type="ORF">BRAFLDRAFT_87586</name>
</gene>
<dbReference type="InterPro" id="IPR000421">
    <property type="entry name" value="FA58C"/>
</dbReference>
<proteinExistence type="predicted"/>
<dbReference type="SUPFAM" id="SSF49785">
    <property type="entry name" value="Galactose-binding domain-like"/>
    <property type="match status" value="2"/>
</dbReference>
<keyword evidence="3" id="KW-0677">Repeat</keyword>
<keyword evidence="5" id="KW-0472">Membrane</keyword>
<keyword evidence="10" id="KW-0732">Signal</keyword>
<dbReference type="InterPro" id="IPR036055">
    <property type="entry name" value="LDL_receptor-like_sf"/>
</dbReference>
<evidence type="ECO:0000256" key="8">
    <source>
        <dbReference type="ARBA" id="ARBA00023180"/>
    </source>
</evidence>
<dbReference type="PANTHER" id="PTHR22722:SF15">
    <property type="entry name" value="LOW-DENSITY LIPOPROTEIN RECEPTOR-RELATED"/>
    <property type="match status" value="1"/>
</dbReference>
<dbReference type="SMART" id="SM00192">
    <property type="entry name" value="LDLa"/>
    <property type="match status" value="11"/>
</dbReference>
<evidence type="ECO:0000256" key="7">
    <source>
        <dbReference type="ARBA" id="ARBA00023170"/>
    </source>
</evidence>
<evidence type="ECO:0000256" key="3">
    <source>
        <dbReference type="ARBA" id="ARBA00022737"/>
    </source>
</evidence>
<dbReference type="Pfam" id="PF00754">
    <property type="entry name" value="F5_F8_type_C"/>
    <property type="match status" value="2"/>
</dbReference>
<comment type="caution">
    <text evidence="9">Lacks conserved residue(s) required for the propagation of feature annotation.</text>
</comment>
<feature type="disulfide bond" evidence="9">
    <location>
        <begin position="275"/>
        <end position="287"/>
    </location>
</feature>
<feature type="domain" description="F5/8 type C" evidence="11">
    <location>
        <begin position="314"/>
        <end position="408"/>
    </location>
</feature>
<dbReference type="PRINTS" id="PR00261">
    <property type="entry name" value="LDLRECEPTOR"/>
</dbReference>
<feature type="disulfide bond" evidence="9">
    <location>
        <begin position="296"/>
        <end position="311"/>
    </location>
</feature>
<feature type="disulfide bond" evidence="9">
    <location>
        <begin position="697"/>
        <end position="712"/>
    </location>
</feature>
<sequence length="765" mass="85533">MAVGLLLLICLLFADHAFPQIAGAEEECSSPEHVTCENTGRCVFSCDGKDECTDGSDEMDCWSKDCPIPDFKYVRCEISGACIHKGYVCDGKVQCSDGSDEVNCFNKECLHPDYFRCESNGVCVNPLYRCDRVVNCADGSDENCWSIECPSRYYFRCDKNGLCFEPQRRCDGFEYCPDGSDERDCWSEECPLPGDFRCFRSGACLRIEKQCNGEPECPDGSDEAYCLRNLCSRAPNYLGCDNDDSKCFPESHQCDGTDYCLDGSDERDCPPFWECLLSIDSKCEPSCPSIPDRYRCDGVVNCLDGSDESDCGLLGKTTDITGVVISGGGSNWDLGSWVTSFTLAFSMDGDWWTDYEGSNNTVQVFQGNRDRYNKASRPLPTPVTSRYICIFPIGYEGWVAMTLEVYVTNDENTWLTKEEYVPLGVGLDPSNPEAVPKIPDLHITASSRTDNILPWEARLNYGKLPGMSWATNFFQEDPDPWLQIKHDKVCAVAGVITQGAYFMKLWVTSYKLAFSVNGQTWTPYRNRTGDSDAEPMVFIGNSDSYRYARNLLDNPVLALFTRFYPLSYRIMVAMRVEVLVIDEIDSQFLPCWDDVRTERGSEVFHESQTCDGTEDCFTGMDEEICHGVPKHCFFTCRNDVTCLPTRQLGDGHQDCPDGEDERISDIEDALRRRWGSCSNNCSSVHGNASCVPDAFSCDGDADCLEKEDEQDCEIDASDETEQDTDRGTELCSTFTCHFAGIADPICLPSHQICDGYPDCALGTAH</sequence>
<dbReference type="Gene3D" id="4.10.400.10">
    <property type="entry name" value="Low-density Lipoprotein Receptor"/>
    <property type="match status" value="5"/>
</dbReference>
<evidence type="ECO:0000259" key="11">
    <source>
        <dbReference type="PROSITE" id="PS50022"/>
    </source>
</evidence>
<protein>
    <recommendedName>
        <fullName evidence="11">F5/8 type C domain-containing protein</fullName>
    </recommendedName>
</protein>
<accession>C3Z845</accession>
<dbReference type="Gene3D" id="2.60.120.260">
    <property type="entry name" value="Galactose-binding domain-like"/>
    <property type="match status" value="2"/>
</dbReference>
<dbReference type="SMART" id="SM00231">
    <property type="entry name" value="FA58C"/>
    <property type="match status" value="1"/>
</dbReference>
<evidence type="ECO:0000256" key="2">
    <source>
        <dbReference type="ARBA" id="ARBA00022692"/>
    </source>
</evidence>
<dbReference type="EMBL" id="GG666592">
    <property type="protein sequence ID" value="EEN51359.1"/>
    <property type="molecule type" value="Genomic_DNA"/>
</dbReference>
<dbReference type="InterPro" id="IPR002172">
    <property type="entry name" value="LDrepeatLR_classA_rpt"/>
</dbReference>
<dbReference type="InterPro" id="IPR023415">
    <property type="entry name" value="LDLR_class-A_CS"/>
</dbReference>
<evidence type="ECO:0000256" key="5">
    <source>
        <dbReference type="ARBA" id="ARBA00023136"/>
    </source>
</evidence>
<evidence type="ECO:0000256" key="9">
    <source>
        <dbReference type="PROSITE-ProRule" id="PRU00124"/>
    </source>
</evidence>
<dbReference type="GO" id="GO:0016020">
    <property type="term" value="C:membrane"/>
    <property type="evidence" value="ECO:0007669"/>
    <property type="project" value="UniProtKB-SubCell"/>
</dbReference>
<feature type="disulfide bond" evidence="9">
    <location>
        <begin position="89"/>
        <end position="104"/>
    </location>
</feature>
<evidence type="ECO:0000256" key="6">
    <source>
        <dbReference type="ARBA" id="ARBA00023157"/>
    </source>
</evidence>
<feature type="domain" description="F5/8 type C" evidence="11">
    <location>
        <begin position="420"/>
        <end position="581"/>
    </location>
</feature>
<feature type="signal peptide" evidence="10">
    <location>
        <begin position="1"/>
        <end position="24"/>
    </location>
</feature>
<feature type="disulfide bond" evidence="9">
    <location>
        <begin position="211"/>
        <end position="226"/>
    </location>
</feature>
<dbReference type="SUPFAM" id="SSF57424">
    <property type="entry name" value="LDL receptor-like module"/>
    <property type="match status" value="7"/>
</dbReference>
<dbReference type="InterPro" id="IPR008979">
    <property type="entry name" value="Galactose-bd-like_sf"/>
</dbReference>
<keyword evidence="2" id="KW-0812">Transmembrane</keyword>
<feature type="chain" id="PRO_5002934444" description="F5/8 type C domain-containing protein" evidence="10">
    <location>
        <begin position="25"/>
        <end position="765"/>
    </location>
</feature>
<dbReference type="AlphaFoldDB" id="C3Z845"/>
<dbReference type="InParanoid" id="C3Z845"/>
<evidence type="ECO:0000256" key="1">
    <source>
        <dbReference type="ARBA" id="ARBA00004167"/>
    </source>
</evidence>
<keyword evidence="6 9" id="KW-1015">Disulfide bond</keyword>
<dbReference type="PROSITE" id="PS50022">
    <property type="entry name" value="FA58C_3"/>
    <property type="match status" value="2"/>
</dbReference>
<dbReference type="CDD" id="cd00057">
    <property type="entry name" value="FA58C"/>
    <property type="match status" value="1"/>
</dbReference>
<dbReference type="InterPro" id="IPR051221">
    <property type="entry name" value="LDLR-related"/>
</dbReference>
<keyword evidence="7" id="KW-0675">Receptor</keyword>
<comment type="subcellular location">
    <subcellularLocation>
        <location evidence="1">Membrane</location>
        <topology evidence="1">Single-pass membrane protein</topology>
    </subcellularLocation>
</comment>
<dbReference type="Pfam" id="PF00057">
    <property type="entry name" value="Ldl_recept_a"/>
    <property type="match status" value="3"/>
</dbReference>
<dbReference type="CDD" id="cd00112">
    <property type="entry name" value="LDLa"/>
    <property type="match status" value="7"/>
</dbReference>
<dbReference type="PANTHER" id="PTHR22722">
    <property type="entry name" value="LOW-DENSITY LIPOPROTEIN RECEPTOR-RELATED PROTEIN 2-RELATED"/>
    <property type="match status" value="1"/>
</dbReference>
<feature type="disulfide bond" evidence="9">
    <location>
        <begin position="254"/>
        <end position="269"/>
    </location>
</feature>
<organism>
    <name type="scientific">Branchiostoma floridae</name>
    <name type="common">Florida lancelet</name>
    <name type="synonym">Amphioxus</name>
    <dbReference type="NCBI Taxonomy" id="7739"/>
    <lineage>
        <taxon>Eukaryota</taxon>
        <taxon>Metazoa</taxon>
        <taxon>Chordata</taxon>
        <taxon>Cephalochordata</taxon>
        <taxon>Leptocardii</taxon>
        <taxon>Amphioxiformes</taxon>
        <taxon>Branchiostomatidae</taxon>
        <taxon>Branchiostoma</taxon>
    </lineage>
</organism>
<keyword evidence="4" id="KW-1133">Transmembrane helix</keyword>
<dbReference type="Gene3D" id="4.10.1220.10">
    <property type="entry name" value="EGF-type module"/>
    <property type="match status" value="2"/>
</dbReference>
<dbReference type="PROSITE" id="PS50068">
    <property type="entry name" value="LDLRA_2"/>
    <property type="match status" value="8"/>
</dbReference>
<feature type="disulfide bond" evidence="9">
    <location>
        <begin position="46"/>
        <end position="61"/>
    </location>
</feature>
<evidence type="ECO:0000256" key="10">
    <source>
        <dbReference type="SAM" id="SignalP"/>
    </source>
</evidence>
<keyword evidence="8" id="KW-0325">Glycoprotein</keyword>
<feature type="disulfide bond" evidence="9">
    <location>
        <begin position="170"/>
        <end position="185"/>
    </location>
</feature>
<dbReference type="eggNOG" id="KOG1215">
    <property type="taxonomic scope" value="Eukaryota"/>
</dbReference>
<evidence type="ECO:0000256" key="4">
    <source>
        <dbReference type="ARBA" id="ARBA00022989"/>
    </source>
</evidence>
<name>C3Z845_BRAFL</name>